<keyword evidence="3" id="KW-0460">Magnesium</keyword>
<dbReference type="InterPro" id="IPR036412">
    <property type="entry name" value="HAD-like_sf"/>
</dbReference>
<comment type="caution">
    <text evidence="4">The sequence shown here is derived from an EMBL/GenBank/DDBJ whole genome shotgun (WGS) entry which is preliminary data.</text>
</comment>
<evidence type="ECO:0000313" key="4">
    <source>
        <dbReference type="EMBL" id="MBD2868190.1"/>
    </source>
</evidence>
<proteinExistence type="predicted"/>
<name>A0A927H4S6_9BACL</name>
<dbReference type="GO" id="GO:0016787">
    <property type="term" value="F:hydrolase activity"/>
    <property type="evidence" value="ECO:0007669"/>
    <property type="project" value="UniProtKB-KW"/>
</dbReference>
<organism evidence="4 5">
    <name type="scientific">Paenibacillus arenilitoris</name>
    <dbReference type="NCBI Taxonomy" id="2772299"/>
    <lineage>
        <taxon>Bacteria</taxon>
        <taxon>Bacillati</taxon>
        <taxon>Bacillota</taxon>
        <taxon>Bacilli</taxon>
        <taxon>Bacillales</taxon>
        <taxon>Paenibacillaceae</taxon>
        <taxon>Paenibacillus</taxon>
    </lineage>
</organism>
<dbReference type="InterPro" id="IPR023214">
    <property type="entry name" value="HAD_sf"/>
</dbReference>
<dbReference type="InterPro" id="IPR006439">
    <property type="entry name" value="HAD-SF_hydro_IA"/>
</dbReference>
<dbReference type="SFLD" id="SFLDG01129">
    <property type="entry name" value="C1.5:_HAD__Beta-PGM__Phosphata"/>
    <property type="match status" value="1"/>
</dbReference>
<dbReference type="NCBIfam" id="TIGR01549">
    <property type="entry name" value="HAD-SF-IA-v1"/>
    <property type="match status" value="1"/>
</dbReference>
<gene>
    <name evidence="4" type="ORF">IDH41_06360</name>
</gene>
<dbReference type="RefSeq" id="WP_190859313.1">
    <property type="nucleotide sequence ID" value="NZ_JACXIY010000008.1"/>
</dbReference>
<dbReference type="PRINTS" id="PR00413">
    <property type="entry name" value="HADHALOGNASE"/>
</dbReference>
<dbReference type="SUPFAM" id="SSF56784">
    <property type="entry name" value="HAD-like"/>
    <property type="match status" value="1"/>
</dbReference>
<sequence length="251" mass="27578">MDTSIQTGGDEMRPKAVLLDLDDTIIAFEQGVDLDACWRNVCGTHLPGSSVGEIGGLVGKIKERAKRYWSDEERHRVGRLDLDKARTEIVTSALGSDAGIDAAAAARIAIDYGRERDEAVVLHPGAIDAIAHIRSLGIKLALITNGASAAQRRKIERFRLGELFDHIYIEEEFGVGKPDPRIYLHAVDKLGALPEEAWMVGDNYKWEVVAPQAIGIRGVWINPQGIDPGTVHSVQPYRSIRTLGNIRKLLD</sequence>
<dbReference type="NCBIfam" id="TIGR01509">
    <property type="entry name" value="HAD-SF-IA-v3"/>
    <property type="match status" value="1"/>
</dbReference>
<evidence type="ECO:0000256" key="3">
    <source>
        <dbReference type="ARBA" id="ARBA00022842"/>
    </source>
</evidence>
<protein>
    <submittedName>
        <fullName evidence="4">HAD family hydrolase</fullName>
    </submittedName>
</protein>
<dbReference type="Gene3D" id="1.20.120.710">
    <property type="entry name" value="Haloacid dehalogenase hydrolase-like domain"/>
    <property type="match status" value="1"/>
</dbReference>
<evidence type="ECO:0000256" key="2">
    <source>
        <dbReference type="ARBA" id="ARBA00022801"/>
    </source>
</evidence>
<dbReference type="PANTHER" id="PTHR46470:SF4">
    <property type="entry name" value="5-AMINO-6-(5-PHOSPHO-D-RIBITYLAMINO)URACIL PHOSPHATASE YIGB"/>
    <property type="match status" value="1"/>
</dbReference>
<comment type="cofactor">
    <cofactor evidence="1">
        <name>Mg(2+)</name>
        <dbReference type="ChEBI" id="CHEBI:18420"/>
    </cofactor>
</comment>
<accession>A0A927H4S6</accession>
<dbReference type="Gene3D" id="3.40.50.1000">
    <property type="entry name" value="HAD superfamily/HAD-like"/>
    <property type="match status" value="1"/>
</dbReference>
<dbReference type="Pfam" id="PF00702">
    <property type="entry name" value="Hydrolase"/>
    <property type="match status" value="1"/>
</dbReference>
<dbReference type="PANTHER" id="PTHR46470">
    <property type="entry name" value="N-ACYLNEURAMINATE-9-PHOSPHATASE"/>
    <property type="match status" value="1"/>
</dbReference>
<keyword evidence="5" id="KW-1185">Reference proteome</keyword>
<dbReference type="Proteomes" id="UP000632125">
    <property type="component" value="Unassembled WGS sequence"/>
</dbReference>
<reference evidence="4" key="1">
    <citation type="submission" date="2020-09" db="EMBL/GenBank/DDBJ databases">
        <title>A novel bacterium of genus Paenibacillus, isolated from South China Sea.</title>
        <authorList>
            <person name="Huang H."/>
            <person name="Mo K."/>
            <person name="Hu Y."/>
        </authorList>
    </citation>
    <scope>NUCLEOTIDE SEQUENCE</scope>
    <source>
        <strain evidence="4">IB182493</strain>
    </source>
</reference>
<keyword evidence="2 4" id="KW-0378">Hydrolase</keyword>
<evidence type="ECO:0000313" key="5">
    <source>
        <dbReference type="Proteomes" id="UP000632125"/>
    </source>
</evidence>
<dbReference type="InterPro" id="IPR051400">
    <property type="entry name" value="HAD-like_hydrolase"/>
</dbReference>
<dbReference type="EMBL" id="JACXIY010000008">
    <property type="protein sequence ID" value="MBD2868190.1"/>
    <property type="molecule type" value="Genomic_DNA"/>
</dbReference>
<dbReference type="GO" id="GO:0009231">
    <property type="term" value="P:riboflavin biosynthetic process"/>
    <property type="evidence" value="ECO:0007669"/>
    <property type="project" value="TreeGrafter"/>
</dbReference>
<dbReference type="AlphaFoldDB" id="A0A927H4S6"/>
<dbReference type="SFLD" id="SFLDS00003">
    <property type="entry name" value="Haloacid_Dehalogenase"/>
    <property type="match status" value="1"/>
</dbReference>
<evidence type="ECO:0000256" key="1">
    <source>
        <dbReference type="ARBA" id="ARBA00001946"/>
    </source>
</evidence>